<evidence type="ECO:0000259" key="1">
    <source>
        <dbReference type="PROSITE" id="PS50011"/>
    </source>
</evidence>
<dbReference type="Gene3D" id="1.10.510.10">
    <property type="entry name" value="Transferase(Phosphotransferase) domain 1"/>
    <property type="match status" value="1"/>
</dbReference>
<proteinExistence type="predicted"/>
<dbReference type="PROSITE" id="PS50011">
    <property type="entry name" value="PROTEIN_KINASE_DOM"/>
    <property type="match status" value="1"/>
</dbReference>
<dbReference type="STRING" id="47427.A0A2H3CX48"/>
<dbReference type="OrthoDB" id="5569250at2759"/>
<name>A0A2H3CX48_ARMGA</name>
<dbReference type="PANTHER" id="PTHR38248">
    <property type="entry name" value="FUNK1 6"/>
    <property type="match status" value="1"/>
</dbReference>
<reference evidence="3" key="1">
    <citation type="journal article" date="2017" name="Nat. Ecol. Evol.">
        <title>Genome expansion and lineage-specific genetic innovations in the forest pathogenic fungi Armillaria.</title>
        <authorList>
            <person name="Sipos G."/>
            <person name="Prasanna A.N."/>
            <person name="Walter M.C."/>
            <person name="O'Connor E."/>
            <person name="Balint B."/>
            <person name="Krizsan K."/>
            <person name="Kiss B."/>
            <person name="Hess J."/>
            <person name="Varga T."/>
            <person name="Slot J."/>
            <person name="Riley R."/>
            <person name="Boka B."/>
            <person name="Rigling D."/>
            <person name="Barry K."/>
            <person name="Lee J."/>
            <person name="Mihaltcheva S."/>
            <person name="LaButti K."/>
            <person name="Lipzen A."/>
            <person name="Waldron R."/>
            <person name="Moloney N.M."/>
            <person name="Sperisen C."/>
            <person name="Kredics L."/>
            <person name="Vagvoelgyi C."/>
            <person name="Patrignani A."/>
            <person name="Fitzpatrick D."/>
            <person name="Nagy I."/>
            <person name="Doyle S."/>
            <person name="Anderson J.B."/>
            <person name="Grigoriev I.V."/>
            <person name="Gueldener U."/>
            <person name="Muensterkoetter M."/>
            <person name="Nagy L.G."/>
        </authorList>
    </citation>
    <scope>NUCLEOTIDE SEQUENCE [LARGE SCALE GENOMIC DNA]</scope>
    <source>
        <strain evidence="3">Ar21-2</strain>
    </source>
</reference>
<evidence type="ECO:0000313" key="2">
    <source>
        <dbReference type="EMBL" id="PBK80663.1"/>
    </source>
</evidence>
<dbReference type="InParanoid" id="A0A2H3CX48"/>
<feature type="non-terminal residue" evidence="2">
    <location>
        <position position="85"/>
    </location>
</feature>
<organism evidence="2 3">
    <name type="scientific">Armillaria gallica</name>
    <name type="common">Bulbous honey fungus</name>
    <name type="synonym">Armillaria bulbosa</name>
    <dbReference type="NCBI Taxonomy" id="47427"/>
    <lineage>
        <taxon>Eukaryota</taxon>
        <taxon>Fungi</taxon>
        <taxon>Dikarya</taxon>
        <taxon>Basidiomycota</taxon>
        <taxon>Agaricomycotina</taxon>
        <taxon>Agaricomycetes</taxon>
        <taxon>Agaricomycetidae</taxon>
        <taxon>Agaricales</taxon>
        <taxon>Marasmiineae</taxon>
        <taxon>Physalacriaceae</taxon>
        <taxon>Armillaria</taxon>
    </lineage>
</organism>
<feature type="non-terminal residue" evidence="2">
    <location>
        <position position="1"/>
    </location>
</feature>
<dbReference type="InterPro" id="IPR011009">
    <property type="entry name" value="Kinase-like_dom_sf"/>
</dbReference>
<dbReference type="PANTHER" id="PTHR38248:SF2">
    <property type="entry name" value="FUNK1 11"/>
    <property type="match status" value="1"/>
</dbReference>
<dbReference type="Pfam" id="PF17667">
    <property type="entry name" value="Pkinase_fungal"/>
    <property type="match status" value="1"/>
</dbReference>
<dbReference type="EMBL" id="KZ293742">
    <property type="protein sequence ID" value="PBK80663.1"/>
    <property type="molecule type" value="Genomic_DNA"/>
</dbReference>
<protein>
    <recommendedName>
        <fullName evidence="1">Protein kinase domain-containing protein</fullName>
    </recommendedName>
</protein>
<sequence length="85" mass="9867">ILHRDISTSNIMWRRTVSGHLRGVLNDFDLSFFRDDTSPASVKCTGTLPYMAYELFDDDENGNPPKHLYRHDLESLFYVILLLCC</sequence>
<dbReference type="SUPFAM" id="SSF56112">
    <property type="entry name" value="Protein kinase-like (PK-like)"/>
    <property type="match status" value="1"/>
</dbReference>
<gene>
    <name evidence="2" type="ORF">ARMGADRAFT_879663</name>
</gene>
<accession>A0A2H3CX48</accession>
<dbReference type="InterPro" id="IPR000719">
    <property type="entry name" value="Prot_kinase_dom"/>
</dbReference>
<dbReference type="GO" id="GO:0004672">
    <property type="term" value="F:protein kinase activity"/>
    <property type="evidence" value="ECO:0007669"/>
    <property type="project" value="InterPro"/>
</dbReference>
<feature type="domain" description="Protein kinase" evidence="1">
    <location>
        <begin position="1"/>
        <end position="85"/>
    </location>
</feature>
<dbReference type="Proteomes" id="UP000217790">
    <property type="component" value="Unassembled WGS sequence"/>
</dbReference>
<dbReference type="InterPro" id="IPR040976">
    <property type="entry name" value="Pkinase_fungal"/>
</dbReference>
<evidence type="ECO:0000313" key="3">
    <source>
        <dbReference type="Proteomes" id="UP000217790"/>
    </source>
</evidence>
<dbReference type="GO" id="GO:0005524">
    <property type="term" value="F:ATP binding"/>
    <property type="evidence" value="ECO:0007669"/>
    <property type="project" value="InterPro"/>
</dbReference>
<keyword evidence="3" id="KW-1185">Reference proteome</keyword>
<dbReference type="AlphaFoldDB" id="A0A2H3CX48"/>